<dbReference type="CDD" id="cd07033">
    <property type="entry name" value="TPP_PYR_DXS_TK_like"/>
    <property type="match status" value="1"/>
</dbReference>
<dbReference type="InterPro" id="IPR005477">
    <property type="entry name" value="Dxylulose-5-P_synthase"/>
</dbReference>
<dbReference type="Gene3D" id="3.40.50.970">
    <property type="match status" value="2"/>
</dbReference>
<dbReference type="Pfam" id="PF02780">
    <property type="entry name" value="Transketolase_C"/>
    <property type="match status" value="1"/>
</dbReference>
<evidence type="ECO:0000259" key="13">
    <source>
        <dbReference type="SMART" id="SM00861"/>
    </source>
</evidence>
<keyword evidence="9" id="KW-0460">Magnesium</keyword>
<reference evidence="14 15" key="1">
    <citation type="submission" date="2020-05" db="EMBL/GenBank/DDBJ databases">
        <title>Distinct polysaccharide utilization as determinants for interspecies competition between intestinal Prevotella spp.</title>
        <authorList>
            <person name="Galvez E.J.C."/>
            <person name="Iljazovic A."/>
            <person name="Strowig T."/>
        </authorList>
    </citation>
    <scope>NUCLEOTIDE SEQUENCE [LARGE SCALE GENOMIC DNA]</scope>
    <source>
        <strain evidence="14 15">PMUR</strain>
    </source>
</reference>
<gene>
    <name evidence="14" type="ORF">HPS56_08795</name>
</gene>
<evidence type="ECO:0000256" key="2">
    <source>
        <dbReference type="ARBA" id="ARBA00001964"/>
    </source>
</evidence>
<evidence type="ECO:0000256" key="11">
    <source>
        <dbReference type="ARBA" id="ARBA00023052"/>
    </source>
</evidence>
<keyword evidence="11" id="KW-0786">Thiamine pyrophosphate</keyword>
<evidence type="ECO:0000256" key="5">
    <source>
        <dbReference type="ARBA" id="ARBA00011738"/>
    </source>
</evidence>
<dbReference type="NCBIfam" id="NF008968">
    <property type="entry name" value="PRK12315.1"/>
    <property type="match status" value="1"/>
</dbReference>
<evidence type="ECO:0000256" key="12">
    <source>
        <dbReference type="ARBA" id="ARBA00023229"/>
    </source>
</evidence>
<evidence type="ECO:0000256" key="8">
    <source>
        <dbReference type="ARBA" id="ARBA00022723"/>
    </source>
</evidence>
<dbReference type="EC" id="2.2.1.7" evidence="6"/>
<feature type="domain" description="Transketolase-like pyrimidine-binding" evidence="13">
    <location>
        <begin position="279"/>
        <end position="444"/>
    </location>
</feature>
<organism evidence="14 15">
    <name type="scientific">Xylanibacter muris</name>
    <dbReference type="NCBI Taxonomy" id="2736290"/>
    <lineage>
        <taxon>Bacteria</taxon>
        <taxon>Pseudomonadati</taxon>
        <taxon>Bacteroidota</taxon>
        <taxon>Bacteroidia</taxon>
        <taxon>Bacteroidales</taxon>
        <taxon>Prevotellaceae</taxon>
        <taxon>Xylanibacter</taxon>
    </lineage>
</organism>
<dbReference type="InterPro" id="IPR049557">
    <property type="entry name" value="Transketolase_CS"/>
</dbReference>
<evidence type="ECO:0000256" key="6">
    <source>
        <dbReference type="ARBA" id="ARBA00013150"/>
    </source>
</evidence>
<protein>
    <recommendedName>
        <fullName evidence="6">1-deoxy-D-xylulose-5-phosphate synthase</fullName>
        <ecNumber evidence="6">2.2.1.7</ecNumber>
    </recommendedName>
</protein>
<dbReference type="InterPro" id="IPR033248">
    <property type="entry name" value="Transketolase_C"/>
</dbReference>
<accession>A0ABX2AMH9</accession>
<evidence type="ECO:0000256" key="4">
    <source>
        <dbReference type="ARBA" id="ARBA00011081"/>
    </source>
</evidence>
<dbReference type="GO" id="GO:0008661">
    <property type="term" value="F:1-deoxy-D-xylulose-5-phosphate synthase activity"/>
    <property type="evidence" value="ECO:0007669"/>
    <property type="project" value="UniProtKB-EC"/>
</dbReference>
<keyword evidence="15" id="KW-1185">Reference proteome</keyword>
<evidence type="ECO:0000256" key="7">
    <source>
        <dbReference type="ARBA" id="ARBA00022679"/>
    </source>
</evidence>
<comment type="caution">
    <text evidence="14">The sequence shown here is derived from an EMBL/GenBank/DDBJ whole genome shotgun (WGS) entry which is preliminary data.</text>
</comment>
<evidence type="ECO:0000313" key="15">
    <source>
        <dbReference type="Proteomes" id="UP000714420"/>
    </source>
</evidence>
<evidence type="ECO:0000256" key="10">
    <source>
        <dbReference type="ARBA" id="ARBA00022977"/>
    </source>
</evidence>
<dbReference type="Pfam" id="PF02779">
    <property type="entry name" value="Transket_pyr"/>
    <property type="match status" value="1"/>
</dbReference>
<dbReference type="InterPro" id="IPR029061">
    <property type="entry name" value="THDP-binding"/>
</dbReference>
<dbReference type="CDD" id="cd02007">
    <property type="entry name" value="TPP_DXS"/>
    <property type="match status" value="1"/>
</dbReference>
<comment type="similarity">
    <text evidence="4">Belongs to the transketolase family. DXPS subfamily.</text>
</comment>
<name>A0ABX2AMH9_9BACT</name>
<evidence type="ECO:0000256" key="3">
    <source>
        <dbReference type="ARBA" id="ARBA00004980"/>
    </source>
</evidence>
<dbReference type="PANTHER" id="PTHR43322:SF1">
    <property type="entry name" value="1-DEOXY-D-XYLULOSE-5-PHOSPHATE SYNTHASE"/>
    <property type="match status" value="1"/>
</dbReference>
<dbReference type="InterPro" id="IPR005475">
    <property type="entry name" value="Transketolase-like_Pyr-bd"/>
</dbReference>
<keyword evidence="10" id="KW-0784">Thiamine biosynthesis</keyword>
<proteinExistence type="inferred from homology"/>
<dbReference type="InterPro" id="IPR009014">
    <property type="entry name" value="Transketo_C/PFOR_II"/>
</dbReference>
<dbReference type="RefSeq" id="WP_172275776.1">
    <property type="nucleotide sequence ID" value="NZ_CASHBK010000018.1"/>
</dbReference>
<evidence type="ECO:0000313" key="14">
    <source>
        <dbReference type="EMBL" id="NPD92438.1"/>
    </source>
</evidence>
<dbReference type="SMART" id="SM00861">
    <property type="entry name" value="Transket_pyr"/>
    <property type="match status" value="1"/>
</dbReference>
<sequence length="584" mass="64703">MYLERIKSPKDIKGFTVGQLDVLASEIRRGILNRVSNRGGHVGPNLGITEAVVALNYVFNTPEDKFVFDVSHQIYPHKMLTGRAFGYIDDARFDEVSGYSSPLESPEYDCFEIGHTSTSVSLATGLQKARDLRGGNENIVAVIGDGSLSGGEAFEGLDTAAELNTNIIIVVNDNEMSIAENHGGLYGNLRLLRETSGRAELNFFKAMGFEYLYVEEGNDISCLIEAFVAVKDTPRPTVVHIHTEKGHGYSPAVENKEAWHWCVPFDLSTGNPKGEDTGEYMPALLGEWLREEIKRDSKLVCIAAGVPAAVGFGPKEREEAGSQFVDVGIAEEQAVAMASGMAKGGARPVFSTYATFLQRTYDQLAQDLCVNGNPAVINVIGASIFGMNDFTHICFFDIPMLSHIPNLVYLAPTTYEELIAMERWAICQDMYSVAIRVPEWGVRHSDIEYDTDYSHLNTYRMMRKGKDIAIIAAGDFYRKGENVADMLNENGIEATLINPRYLSGIDENMLEDLKATHRLVVTIEDGCLDGGFGERIARFYGPSDMKVLCFGVRKALYDRYDVNVLMEDNHLTDEQIMADIMTVF</sequence>
<dbReference type="Gene3D" id="3.40.50.920">
    <property type="match status" value="1"/>
</dbReference>
<dbReference type="Pfam" id="PF13292">
    <property type="entry name" value="DXP_synthase_N"/>
    <property type="match status" value="1"/>
</dbReference>
<comment type="pathway">
    <text evidence="3">Metabolic intermediate biosynthesis; 1-deoxy-D-xylulose 5-phosphate biosynthesis; 1-deoxy-D-xylulose 5-phosphate from D-glyceraldehyde 3-phosphate and pyruvate: step 1/1.</text>
</comment>
<comment type="subunit">
    <text evidence="5">Homodimer.</text>
</comment>
<keyword evidence="12" id="KW-0414">Isoprene biosynthesis</keyword>
<dbReference type="PANTHER" id="PTHR43322">
    <property type="entry name" value="1-D-DEOXYXYLULOSE 5-PHOSPHATE SYNTHASE-RELATED"/>
    <property type="match status" value="1"/>
</dbReference>
<comment type="cofactor">
    <cofactor evidence="1">
        <name>Mg(2+)</name>
        <dbReference type="ChEBI" id="CHEBI:18420"/>
    </cofactor>
</comment>
<comment type="cofactor">
    <cofactor evidence="2">
        <name>thiamine diphosphate</name>
        <dbReference type="ChEBI" id="CHEBI:58937"/>
    </cofactor>
</comment>
<dbReference type="SUPFAM" id="SSF52922">
    <property type="entry name" value="TK C-terminal domain-like"/>
    <property type="match status" value="1"/>
</dbReference>
<keyword evidence="7 14" id="KW-0808">Transferase</keyword>
<dbReference type="PROSITE" id="PS00801">
    <property type="entry name" value="TRANSKETOLASE_1"/>
    <property type="match status" value="1"/>
</dbReference>
<keyword evidence="8" id="KW-0479">Metal-binding</keyword>
<evidence type="ECO:0000256" key="9">
    <source>
        <dbReference type="ARBA" id="ARBA00022842"/>
    </source>
</evidence>
<dbReference type="SUPFAM" id="SSF52518">
    <property type="entry name" value="Thiamin diphosphate-binding fold (THDP-binding)"/>
    <property type="match status" value="2"/>
</dbReference>
<dbReference type="EMBL" id="JABKKF010000008">
    <property type="protein sequence ID" value="NPD92438.1"/>
    <property type="molecule type" value="Genomic_DNA"/>
</dbReference>
<evidence type="ECO:0000256" key="1">
    <source>
        <dbReference type="ARBA" id="ARBA00001946"/>
    </source>
</evidence>
<dbReference type="NCBIfam" id="NF003933">
    <property type="entry name" value="PRK05444.2-2"/>
    <property type="match status" value="1"/>
</dbReference>
<dbReference type="Proteomes" id="UP000714420">
    <property type="component" value="Unassembled WGS sequence"/>
</dbReference>